<keyword evidence="5" id="KW-0808">Transferase</keyword>
<evidence type="ECO:0000256" key="3">
    <source>
        <dbReference type="ARBA" id="ARBA00022840"/>
    </source>
</evidence>
<reference evidence="5" key="2">
    <citation type="submission" date="2023-06" db="EMBL/GenBank/DDBJ databases">
        <authorList>
            <consortium name="Lawrence Berkeley National Laboratory"/>
            <person name="Haridas S."/>
            <person name="Hensen N."/>
            <person name="Bonometti L."/>
            <person name="Westerberg I."/>
            <person name="Brannstrom I.O."/>
            <person name="Guillou S."/>
            <person name="Cros-Aarteil S."/>
            <person name="Calhoun S."/>
            <person name="Kuo A."/>
            <person name="Mondo S."/>
            <person name="Pangilinan J."/>
            <person name="Riley R."/>
            <person name="Labutti K."/>
            <person name="Andreopoulos B."/>
            <person name="Lipzen A."/>
            <person name="Chen C."/>
            <person name="Yanf M."/>
            <person name="Daum C."/>
            <person name="Ng V."/>
            <person name="Clum A."/>
            <person name="Steindorff A."/>
            <person name="Ohm R."/>
            <person name="Martin F."/>
            <person name="Silar P."/>
            <person name="Natvig D."/>
            <person name="Lalanne C."/>
            <person name="Gautier V."/>
            <person name="Ament-Velasquez S.L."/>
            <person name="Kruys A."/>
            <person name="Hutchinson M.I."/>
            <person name="Powell A.J."/>
            <person name="Barry K."/>
            <person name="Miller A.N."/>
            <person name="Grigoriev I.V."/>
            <person name="Debuchy R."/>
            <person name="Gladieux P."/>
            <person name="Thoren M.H."/>
            <person name="Johannesson H."/>
        </authorList>
    </citation>
    <scope>NUCLEOTIDE SEQUENCE</scope>
    <source>
        <strain evidence="5">CBS 168.71</strain>
    </source>
</reference>
<keyword evidence="6" id="KW-1185">Reference proteome</keyword>
<protein>
    <submittedName>
        <fullName evidence="5">Kinase-like domain-containing protein</fullName>
    </submittedName>
</protein>
<dbReference type="Pfam" id="PF00069">
    <property type="entry name" value="Pkinase"/>
    <property type="match status" value="1"/>
</dbReference>
<evidence type="ECO:0000313" key="6">
    <source>
        <dbReference type="Proteomes" id="UP001278766"/>
    </source>
</evidence>
<accession>A0AAE0HLW6</accession>
<keyword evidence="3" id="KW-0067">ATP-binding</keyword>
<dbReference type="GeneID" id="87845828"/>
<evidence type="ECO:0000259" key="4">
    <source>
        <dbReference type="PROSITE" id="PS50011"/>
    </source>
</evidence>
<keyword evidence="5" id="KW-0418">Kinase</keyword>
<sequence>MSRFEVGQILWGKISSYTIAVSLRNRPGGPWLAIGPNCERFVVKTGPENRLQKEAQALRLFRGCGPLRQLVDEVQDPPSLVLEYMDSSVLSLVKKNKLARVEAKRALQAAAQALVALHENGIVHTDVKPDNILARDNAPGGALYKLSDLGDCSPADVPSNDGNHLIGAEIFCAPEVLLGIPWTAKADIWGLGATGITLITRSYIFFPRNPPPPKDPRLSLAVLQIQNDFYGPISRAAFRSLAKDSDLPLLQQLEESYRPFPLSKASPLVRQEDVEFFGYIMRADPRERPSASEILRHPWFDGV</sequence>
<evidence type="ECO:0000256" key="2">
    <source>
        <dbReference type="ARBA" id="ARBA00022741"/>
    </source>
</evidence>
<dbReference type="RefSeq" id="XP_062662419.1">
    <property type="nucleotide sequence ID" value="XM_062808880.1"/>
</dbReference>
<dbReference type="InterPro" id="IPR011009">
    <property type="entry name" value="Kinase-like_dom_sf"/>
</dbReference>
<dbReference type="GO" id="GO:0005524">
    <property type="term" value="F:ATP binding"/>
    <property type="evidence" value="ECO:0007669"/>
    <property type="project" value="UniProtKB-KW"/>
</dbReference>
<keyword evidence="1" id="KW-0723">Serine/threonine-protein kinase</keyword>
<evidence type="ECO:0000256" key="1">
    <source>
        <dbReference type="ARBA" id="ARBA00022527"/>
    </source>
</evidence>
<dbReference type="SMART" id="SM00220">
    <property type="entry name" value="S_TKc"/>
    <property type="match status" value="1"/>
</dbReference>
<name>A0AAE0HLW6_9PEZI</name>
<dbReference type="EMBL" id="JAUEPN010000002">
    <property type="protein sequence ID" value="KAK3298905.1"/>
    <property type="molecule type" value="Genomic_DNA"/>
</dbReference>
<dbReference type="InterPro" id="IPR000719">
    <property type="entry name" value="Prot_kinase_dom"/>
</dbReference>
<gene>
    <name evidence="5" type="ORF">B0H64DRAFT_85466</name>
</gene>
<reference evidence="5" key="1">
    <citation type="journal article" date="2023" name="Mol. Phylogenet. Evol.">
        <title>Genome-scale phylogeny and comparative genomics of the fungal order Sordariales.</title>
        <authorList>
            <person name="Hensen N."/>
            <person name="Bonometti L."/>
            <person name="Westerberg I."/>
            <person name="Brannstrom I.O."/>
            <person name="Guillou S."/>
            <person name="Cros-Aarteil S."/>
            <person name="Calhoun S."/>
            <person name="Haridas S."/>
            <person name="Kuo A."/>
            <person name="Mondo S."/>
            <person name="Pangilinan J."/>
            <person name="Riley R."/>
            <person name="LaButti K."/>
            <person name="Andreopoulos B."/>
            <person name="Lipzen A."/>
            <person name="Chen C."/>
            <person name="Yan M."/>
            <person name="Daum C."/>
            <person name="Ng V."/>
            <person name="Clum A."/>
            <person name="Steindorff A."/>
            <person name="Ohm R.A."/>
            <person name="Martin F."/>
            <person name="Silar P."/>
            <person name="Natvig D.O."/>
            <person name="Lalanne C."/>
            <person name="Gautier V."/>
            <person name="Ament-Velasquez S.L."/>
            <person name="Kruys A."/>
            <person name="Hutchinson M.I."/>
            <person name="Powell A.J."/>
            <person name="Barry K."/>
            <person name="Miller A.N."/>
            <person name="Grigoriev I.V."/>
            <person name="Debuchy R."/>
            <person name="Gladieux P."/>
            <person name="Hiltunen Thoren M."/>
            <person name="Johannesson H."/>
        </authorList>
    </citation>
    <scope>NUCLEOTIDE SEQUENCE</scope>
    <source>
        <strain evidence="5">CBS 168.71</strain>
    </source>
</reference>
<organism evidence="5 6">
    <name type="scientific">Chaetomium fimeti</name>
    <dbReference type="NCBI Taxonomy" id="1854472"/>
    <lineage>
        <taxon>Eukaryota</taxon>
        <taxon>Fungi</taxon>
        <taxon>Dikarya</taxon>
        <taxon>Ascomycota</taxon>
        <taxon>Pezizomycotina</taxon>
        <taxon>Sordariomycetes</taxon>
        <taxon>Sordariomycetidae</taxon>
        <taxon>Sordariales</taxon>
        <taxon>Chaetomiaceae</taxon>
        <taxon>Chaetomium</taxon>
    </lineage>
</organism>
<keyword evidence="2" id="KW-0547">Nucleotide-binding</keyword>
<dbReference type="PROSITE" id="PS50011">
    <property type="entry name" value="PROTEIN_KINASE_DOM"/>
    <property type="match status" value="1"/>
</dbReference>
<evidence type="ECO:0000313" key="5">
    <source>
        <dbReference type="EMBL" id="KAK3298905.1"/>
    </source>
</evidence>
<proteinExistence type="predicted"/>
<dbReference type="AlphaFoldDB" id="A0AAE0HLW6"/>
<comment type="caution">
    <text evidence="5">The sequence shown here is derived from an EMBL/GenBank/DDBJ whole genome shotgun (WGS) entry which is preliminary data.</text>
</comment>
<dbReference type="Proteomes" id="UP001278766">
    <property type="component" value="Unassembled WGS sequence"/>
</dbReference>
<dbReference type="GO" id="GO:0004674">
    <property type="term" value="F:protein serine/threonine kinase activity"/>
    <property type="evidence" value="ECO:0007669"/>
    <property type="project" value="UniProtKB-KW"/>
</dbReference>
<dbReference type="Gene3D" id="1.10.510.10">
    <property type="entry name" value="Transferase(Phosphotransferase) domain 1"/>
    <property type="match status" value="1"/>
</dbReference>
<dbReference type="SUPFAM" id="SSF56112">
    <property type="entry name" value="Protein kinase-like (PK-like)"/>
    <property type="match status" value="1"/>
</dbReference>
<dbReference type="InterPro" id="IPR050117">
    <property type="entry name" value="MAPK"/>
</dbReference>
<dbReference type="PANTHER" id="PTHR24055">
    <property type="entry name" value="MITOGEN-ACTIVATED PROTEIN KINASE"/>
    <property type="match status" value="1"/>
</dbReference>
<feature type="domain" description="Protein kinase" evidence="4">
    <location>
        <begin position="1"/>
        <end position="300"/>
    </location>
</feature>